<evidence type="ECO:0000256" key="1">
    <source>
        <dbReference type="SAM" id="MobiDB-lite"/>
    </source>
</evidence>
<dbReference type="Proteomes" id="UP000757232">
    <property type="component" value="Unassembled WGS sequence"/>
</dbReference>
<feature type="compositionally biased region" description="Low complexity" evidence="1">
    <location>
        <begin position="1"/>
        <end position="11"/>
    </location>
</feature>
<comment type="caution">
    <text evidence="3">The sequence shown here is derived from an EMBL/GenBank/DDBJ whole genome shotgun (WGS) entry which is preliminary data.</text>
</comment>
<feature type="compositionally biased region" description="Acidic residues" evidence="1">
    <location>
        <begin position="932"/>
        <end position="943"/>
    </location>
</feature>
<dbReference type="PANTHER" id="PTHR38248:SF2">
    <property type="entry name" value="FUNK1 11"/>
    <property type="match status" value="1"/>
</dbReference>
<name>A0A9Q5I0K9_SANBA</name>
<reference evidence="3" key="1">
    <citation type="submission" date="2016-06" db="EMBL/GenBank/DDBJ databases">
        <title>Draft Genome sequence of the fungus Inonotus baumii.</title>
        <authorList>
            <person name="Zhu H."/>
            <person name="Lin W."/>
        </authorList>
    </citation>
    <scope>NUCLEOTIDE SEQUENCE</scope>
    <source>
        <strain evidence="3">821</strain>
    </source>
</reference>
<dbReference type="Pfam" id="PF17667">
    <property type="entry name" value="Pkinase_fungal"/>
    <property type="match status" value="2"/>
</dbReference>
<gene>
    <name evidence="3" type="ORF">A7U60_g3377</name>
</gene>
<organism evidence="3 4">
    <name type="scientific">Sanghuangporus baumii</name>
    <name type="common">Phellinus baumii</name>
    <dbReference type="NCBI Taxonomy" id="108892"/>
    <lineage>
        <taxon>Eukaryota</taxon>
        <taxon>Fungi</taxon>
        <taxon>Dikarya</taxon>
        <taxon>Basidiomycota</taxon>
        <taxon>Agaricomycotina</taxon>
        <taxon>Agaricomycetes</taxon>
        <taxon>Hymenochaetales</taxon>
        <taxon>Hymenochaetaceae</taxon>
        <taxon>Sanghuangporus</taxon>
    </lineage>
</organism>
<dbReference type="OrthoDB" id="3265188at2759"/>
<feature type="compositionally biased region" description="Basic and acidic residues" evidence="1">
    <location>
        <begin position="913"/>
        <end position="927"/>
    </location>
</feature>
<feature type="domain" description="Fungal-type protein kinase" evidence="2">
    <location>
        <begin position="679"/>
        <end position="721"/>
    </location>
</feature>
<feature type="domain" description="Fungal-type protein kinase" evidence="2">
    <location>
        <begin position="334"/>
        <end position="648"/>
    </location>
</feature>
<keyword evidence="4" id="KW-1185">Reference proteome</keyword>
<dbReference type="AlphaFoldDB" id="A0A9Q5I0K9"/>
<evidence type="ECO:0000259" key="2">
    <source>
        <dbReference type="Pfam" id="PF17667"/>
    </source>
</evidence>
<evidence type="ECO:0000313" key="3">
    <source>
        <dbReference type="EMBL" id="OCB89487.1"/>
    </source>
</evidence>
<feature type="compositionally biased region" description="Basic and acidic residues" evidence="1">
    <location>
        <begin position="46"/>
        <end position="68"/>
    </location>
</feature>
<dbReference type="PANTHER" id="PTHR38248">
    <property type="entry name" value="FUNK1 6"/>
    <property type="match status" value="1"/>
</dbReference>
<evidence type="ECO:0000313" key="4">
    <source>
        <dbReference type="Proteomes" id="UP000757232"/>
    </source>
</evidence>
<dbReference type="InterPro" id="IPR040976">
    <property type="entry name" value="Pkinase_fungal"/>
</dbReference>
<protein>
    <recommendedName>
        <fullName evidence="2">Fungal-type protein kinase domain-containing protein</fullName>
    </recommendedName>
</protein>
<dbReference type="EMBL" id="LNZH02000155">
    <property type="protein sequence ID" value="OCB89487.1"/>
    <property type="molecule type" value="Genomic_DNA"/>
</dbReference>
<accession>A0A9Q5I0K9</accession>
<sequence>MSQDDAGADYVVVDDDDVDVDYPYPWDNEPDEPDCLQPKTPLHRPNHNDPMEPRNRRDRERFRSRVGDDGSLTLPGQIKGLMLPGQIEGSSQETQDDYPVRISQQELPSDSLNSDDLSGYPRLSLSDLLDGTEAMTPRHNRRAPIAKETPLTLRMSANTRATEPNKAEDKHRRNADEAMRVLIGPMPVEKFLDEFLPAVDESDMPDPTSAFDAVPRGASDEKEIYYPFIAAINENGRCPGLTFVDTSVTSEQNTRGVFKPDVSTYNAGDVSLLKRIRSKKGSKIYTCANLGIAESFCEIKPDNIDPLMDDSEKEGKHFFDWKNYRSDKDGIAAKKKRAFGQNVSYAAESCARQHRVFYHSLLIIGTRARFFRWDRAGVIVTRAFDYQEHPRLLCRYLWRFSGANMVERGFDPTVTVASKEETDVFEKVVSAEVAFQLGIDGNDKEKMEEALKTHFDRNKVTKAMVYNYSGSKAEEYLLSVPVHCPSSAAGRSCRGYWSTKVVRKLDGSIERGEIRFLKDVWRIALPRLAAEGEILTEMTGNVPNIPEPDCFGDIKDDSCNKPEVIADGGDPVIGASGKVQTTRTQEFIYKEWVSKSCRVLPKQSVDDLYRRVVKHVHYRMTSKTVGYPLSDFIDAPELFLALEDVLEGEYYQTSPYPSSDGACSPYHRTTSSYADAGKGKAGDYFRSGTWAFMSINVLRRSPDFHHTHQDDLESLFYISLYSAVYWLRHNEKQMLGSWMFEFFDQYSVRDNGIMVGGFVKQSYKLDPTEFSNEFIFENDHINTWFGNAYRDLSTFSRMIKPEDSTWTSNNVRKHMRAVCKGLSEPKQLGLDRVEHSQTVSSGAEIGGPSEEPQPENKRSRVSILSIHSNRSPLKLNSDGGTGDDIGEQQDQNQESQDQESPDELLLQPLTRKGQHDPRRTVNEDLSSKPDLPNDDDGDDDLYV</sequence>
<feature type="region of interest" description="Disordered" evidence="1">
    <location>
        <begin position="826"/>
        <end position="943"/>
    </location>
</feature>
<feature type="region of interest" description="Disordered" evidence="1">
    <location>
        <begin position="1"/>
        <end position="79"/>
    </location>
</feature>
<proteinExistence type="predicted"/>